<evidence type="ECO:0000313" key="14">
    <source>
        <dbReference type="EMBL" id="EGF88174.1"/>
    </source>
</evidence>
<feature type="transmembrane region" description="Helical" evidence="13">
    <location>
        <begin position="453"/>
        <end position="475"/>
    </location>
</feature>
<keyword evidence="7 13" id="KW-0812">Transmembrane</keyword>
<dbReference type="PANTHER" id="PTHR32024:SF2">
    <property type="entry name" value="TRK SYSTEM POTASSIUM UPTAKE PROTEIN TRKG-RELATED"/>
    <property type="match status" value="1"/>
</dbReference>
<feature type="binding site" evidence="12">
    <location>
        <position position="114"/>
    </location>
    <ligand>
        <name>K(+)</name>
        <dbReference type="ChEBI" id="CHEBI:29103"/>
    </ligand>
</feature>
<evidence type="ECO:0008006" key="16">
    <source>
        <dbReference type="Google" id="ProtNLM"/>
    </source>
</evidence>
<feature type="transmembrane region" description="Helical" evidence="13">
    <location>
        <begin position="395"/>
        <end position="414"/>
    </location>
</feature>
<feature type="transmembrane region" description="Helical" evidence="13">
    <location>
        <begin position="183"/>
        <end position="208"/>
    </location>
</feature>
<feature type="transmembrane region" description="Helical" evidence="13">
    <location>
        <begin position="273"/>
        <end position="292"/>
    </location>
</feature>
<feature type="binding site" evidence="12">
    <location>
        <position position="430"/>
    </location>
    <ligand>
        <name>K(+)</name>
        <dbReference type="ChEBI" id="CHEBI:29103"/>
    </ligand>
</feature>
<evidence type="ECO:0000256" key="8">
    <source>
        <dbReference type="ARBA" id="ARBA00022958"/>
    </source>
</evidence>
<comment type="caution">
    <text evidence="14">The sequence shown here is derived from an EMBL/GenBank/DDBJ whole genome shotgun (WGS) entry which is preliminary data.</text>
</comment>
<keyword evidence="4" id="KW-1003">Cell membrane</keyword>
<evidence type="ECO:0000256" key="7">
    <source>
        <dbReference type="ARBA" id="ARBA00022692"/>
    </source>
</evidence>
<dbReference type="GO" id="GO:0046872">
    <property type="term" value="F:metal ion binding"/>
    <property type="evidence" value="ECO:0007669"/>
    <property type="project" value="UniProtKB-KW"/>
</dbReference>
<feature type="transmembrane region" description="Helical" evidence="13">
    <location>
        <begin position="38"/>
        <end position="59"/>
    </location>
</feature>
<keyword evidence="12" id="KW-0479">Metal-binding</keyword>
<evidence type="ECO:0000256" key="6">
    <source>
        <dbReference type="ARBA" id="ARBA00022538"/>
    </source>
</evidence>
<evidence type="ECO:0000256" key="1">
    <source>
        <dbReference type="ARBA" id="ARBA00004429"/>
    </source>
</evidence>
<feature type="transmembrane region" description="Helical" evidence="13">
    <location>
        <begin position="71"/>
        <end position="93"/>
    </location>
</feature>
<keyword evidence="3" id="KW-0813">Transport</keyword>
<evidence type="ECO:0000256" key="12">
    <source>
        <dbReference type="PIRSR" id="PIRSR006247-1"/>
    </source>
</evidence>
<evidence type="ECO:0000313" key="15">
    <source>
        <dbReference type="Proteomes" id="UP000004773"/>
    </source>
</evidence>
<dbReference type="InterPro" id="IPR004772">
    <property type="entry name" value="TrkH"/>
</dbReference>
<dbReference type="EMBL" id="ACRO01000002">
    <property type="protein sequence ID" value="EGF88174.1"/>
    <property type="molecule type" value="Genomic_DNA"/>
</dbReference>
<evidence type="ECO:0000256" key="5">
    <source>
        <dbReference type="ARBA" id="ARBA00022519"/>
    </source>
</evidence>
<evidence type="ECO:0000256" key="11">
    <source>
        <dbReference type="ARBA" id="ARBA00023136"/>
    </source>
</evidence>
<evidence type="ECO:0000256" key="13">
    <source>
        <dbReference type="SAM" id="Phobius"/>
    </source>
</evidence>
<dbReference type="PIRSF" id="PIRSF006247">
    <property type="entry name" value="TrkH"/>
    <property type="match status" value="1"/>
</dbReference>
<name>A0AA87DRR5_9BACL</name>
<evidence type="ECO:0000256" key="2">
    <source>
        <dbReference type="ARBA" id="ARBA00009137"/>
    </source>
</evidence>
<keyword evidence="6" id="KW-0633">Potassium transport</keyword>
<dbReference type="InterPro" id="IPR003445">
    <property type="entry name" value="Cat_transpt"/>
</dbReference>
<comment type="similarity">
    <text evidence="2">Belongs to the TrkH potassium transport family.</text>
</comment>
<organism evidence="14 15">
    <name type="scientific">Gemella haemolysans M341</name>
    <dbReference type="NCBI Taxonomy" id="562981"/>
    <lineage>
        <taxon>Bacteria</taxon>
        <taxon>Bacillati</taxon>
        <taxon>Bacillota</taxon>
        <taxon>Bacilli</taxon>
        <taxon>Bacillales</taxon>
        <taxon>Gemellaceae</taxon>
        <taxon>Gemella</taxon>
    </lineage>
</organism>
<evidence type="ECO:0000256" key="3">
    <source>
        <dbReference type="ARBA" id="ARBA00022448"/>
    </source>
</evidence>
<feature type="binding site" evidence="12">
    <location>
        <position position="315"/>
    </location>
    <ligand>
        <name>K(+)</name>
        <dbReference type="ChEBI" id="CHEBI:29103"/>
    </ligand>
</feature>
<comment type="subcellular location">
    <subcellularLocation>
        <location evidence="1">Cell inner membrane</location>
        <topology evidence="1">Multi-pass membrane protein</topology>
    </subcellularLocation>
</comment>
<dbReference type="GO" id="GO:0015379">
    <property type="term" value="F:potassium:chloride symporter activity"/>
    <property type="evidence" value="ECO:0007669"/>
    <property type="project" value="InterPro"/>
</dbReference>
<feature type="transmembrane region" description="Helical" evidence="13">
    <location>
        <begin position="130"/>
        <end position="152"/>
    </location>
</feature>
<reference evidence="14 15" key="1">
    <citation type="submission" date="2011-03" db="EMBL/GenBank/DDBJ databases">
        <title>The Genome Sequence of Gemella haemolysans M341.</title>
        <authorList>
            <consortium name="The Broad Institute Genome Sequencing Platform"/>
            <consortium name="The Broad Institute Genome Sequencing Center for Infectious Disease"/>
            <person name="Earl A."/>
            <person name="Ward D."/>
            <person name="Feldgarden M."/>
            <person name="Gevers D."/>
            <person name="Sibley C.D."/>
            <person name="Field T.R."/>
            <person name="Grinwis M."/>
            <person name="Eshaghurshan C.S."/>
            <person name="Surette M.G."/>
            <person name="Young S.K."/>
            <person name="Zeng Q."/>
            <person name="Gargeya S."/>
            <person name="Fitzgerald M."/>
            <person name="Haas B."/>
            <person name="Abouelleil A."/>
            <person name="Alvarado L."/>
            <person name="Arachchi H.M."/>
            <person name="Berlin A."/>
            <person name="Brown A."/>
            <person name="Chapman S.B."/>
            <person name="Chen Z."/>
            <person name="Dunbar C."/>
            <person name="Freedman E."/>
            <person name="Gearin G."/>
            <person name="Gellesch M."/>
            <person name="Goldberg J."/>
            <person name="Griggs A."/>
            <person name="Gujja S."/>
            <person name="Heilman E.R."/>
            <person name="Heiman D."/>
            <person name="Howarth C."/>
            <person name="Larson L."/>
            <person name="Lui A."/>
            <person name="MacDonald P.J.P."/>
            <person name="Mehta T."/>
            <person name="Montmayeur A."/>
            <person name="Murphy C."/>
            <person name="Neiman D."/>
            <person name="Pearson M."/>
            <person name="Priest M."/>
            <person name="Roberts A."/>
            <person name="Saif S."/>
            <person name="Shea T."/>
            <person name="Shenoy N."/>
            <person name="Sisk P."/>
            <person name="Stolte C."/>
            <person name="Sykes S."/>
            <person name="White J."/>
            <person name="Yandava C."/>
            <person name="Wortman J."/>
            <person name="Nusbaum C."/>
            <person name="Birren B."/>
        </authorList>
    </citation>
    <scope>NUCLEOTIDE SEQUENCE [LARGE SCALE GENOMIC DNA]</scope>
    <source>
        <strain evidence="14 15">M341</strain>
    </source>
</reference>
<accession>A0AA87DRR5</accession>
<evidence type="ECO:0000256" key="10">
    <source>
        <dbReference type="ARBA" id="ARBA00023065"/>
    </source>
</evidence>
<dbReference type="Proteomes" id="UP000004773">
    <property type="component" value="Unassembled WGS sequence"/>
</dbReference>
<dbReference type="RefSeq" id="WP_003145853.1">
    <property type="nucleotide sequence ID" value="NZ_GL883582.1"/>
</dbReference>
<gene>
    <name evidence="14" type="ORF">HMPREF0428_00068</name>
</gene>
<keyword evidence="5" id="KW-0997">Cell inner membrane</keyword>
<feature type="binding site" evidence="12">
    <location>
        <position position="316"/>
    </location>
    <ligand>
        <name>K(+)</name>
        <dbReference type="ChEBI" id="CHEBI:29103"/>
    </ligand>
</feature>
<feature type="binding site" evidence="12">
    <location>
        <position position="113"/>
    </location>
    <ligand>
        <name>K(+)</name>
        <dbReference type="ChEBI" id="CHEBI:29103"/>
    </ligand>
</feature>
<evidence type="ECO:0000256" key="9">
    <source>
        <dbReference type="ARBA" id="ARBA00022989"/>
    </source>
</evidence>
<evidence type="ECO:0000256" key="4">
    <source>
        <dbReference type="ARBA" id="ARBA00022475"/>
    </source>
</evidence>
<proteinExistence type="inferred from homology"/>
<keyword evidence="11 13" id="KW-0472">Membrane</keyword>
<feature type="binding site" evidence="12">
    <location>
        <position position="221"/>
    </location>
    <ligand>
        <name>K(+)</name>
        <dbReference type="ChEBI" id="CHEBI:29103"/>
    </ligand>
</feature>
<dbReference type="AlphaFoldDB" id="A0AA87DRR5"/>
<dbReference type="Pfam" id="PF02386">
    <property type="entry name" value="TrkH"/>
    <property type="match status" value="1"/>
</dbReference>
<dbReference type="GO" id="GO:0005886">
    <property type="term" value="C:plasma membrane"/>
    <property type="evidence" value="ECO:0007669"/>
    <property type="project" value="UniProtKB-SubCell"/>
</dbReference>
<dbReference type="PANTHER" id="PTHR32024">
    <property type="entry name" value="TRK SYSTEM POTASSIUM UPTAKE PROTEIN TRKG-RELATED"/>
    <property type="match status" value="1"/>
</dbReference>
<sequence length="497" mass="56167">MNFKMIFNVLGKMLILLAALLILPTIISLIYKEPTYVTNSFLITIMICFTVSLLLHFLTKDVTERDFYKREGYVIVTLTWVIFSILGALPFYISGEIPHYIDSFFETVSGFTTTGSTILEDIETLNKSLLFWRSFTHFIGGMGVIVFALAILPRSPHTIHIAKAEVPGPYFGKVVSSMKQTAIYLYGIYIALTVLLFIFLMFGGVGFFDSINLAFSTAGTGGFSVRNAGIAYYNSTYVTVVIAIFMLIFSMNLSLLYFIIFKRYFKVLKSEELRWFFGMIGILSVIMFLDIYRSYDTPNHSLLDVFFTVSSVVSTTGFTYNDFNIWPVFSKMIILILMIVGGCTGGTAGGIKIPRLIFFVKNAKLSISKALNPRKIAMVKIDGKVIKDTTPLSNYLLLFGFVYVIILFLITFQINDFEDAISLTVTSISNAGPAFNHYGPMSNFSQIPYFTKIILSISMLLGRLELMPLIVFFSANTWKKRRKKARESQRIINSYNE</sequence>
<keyword evidence="9 13" id="KW-1133">Transmembrane helix</keyword>
<keyword evidence="10" id="KW-0406">Ion transport</keyword>
<keyword evidence="8 12" id="KW-0630">Potassium</keyword>
<feature type="transmembrane region" description="Helical" evidence="13">
    <location>
        <begin position="332"/>
        <end position="351"/>
    </location>
</feature>
<feature type="transmembrane region" description="Helical" evidence="13">
    <location>
        <begin position="237"/>
        <end position="261"/>
    </location>
</feature>
<protein>
    <recommendedName>
        <fullName evidence="16">Cation transport protein</fullName>
    </recommendedName>
</protein>